<dbReference type="OrthoDB" id="679547at2"/>
<dbReference type="PATRIC" id="fig|1379870.5.peg.4767"/>
<sequence length="656" mass="73073">MKTKAMKTVGALLFLGLLFSKTLTFAQLTTYRLTVLLDLENRSQLNQVYYLPGETISGQAHIVDASTHQPDSLDAPLYIDWIDQQHGMLLDRVILKPNRGLASFRITLADSLPPGYYQIRAYTNWMRNFSSQAFGQLAVLVIDPTKHTQSRARIDLSTHVHSLQVGAEGGTLVAHLHNKLVICASDTFGRGIPTNGFIGRGRGDTVAVFQTDKTGLTSFELTPDTASTYWVQSGHLRIPLTTIKSAGSVLRCDDSTYPDRLRITIENRYPGATDTLTFIAQNRGKVIAYSRIPRQSPVTVIYIARKALSEGITNLSLVDSQNIALNERMVYQPPLAVDSLHSVPWLNNELDMPISFQEARPISQALVFRHNILFNWHDLTQPHRYPFVTESGIPVVGQVTKWNGKSILSPVAVSLLVVPVTEDSLHQRQLLVTQTDTSGRFSFNGLEVYGTNNALLTAKIGNTAARIRLDSLTIPPIQAQLVPIDWATIVGNLPPTLIEDRLEALQKNRYKLRQLQGITLQAVTVKASTIPTRQRAFVTPPTVAIDRQKIINGGFSNLEIVLSRYFIPRLKRYEPHARYTVFVDDIQMFGSGQEPPPPGIIDHIDIHDGDGDANRYGVNIVLSIYTTFFTGLQAKTQSGKLFQLIGFQPEFAEKRK</sequence>
<dbReference type="STRING" id="1379870.SD10_22025"/>
<name>A0A0E3ZYS4_9BACT</name>
<dbReference type="AlphaFoldDB" id="A0A0E3ZYS4"/>
<evidence type="ECO:0000313" key="2">
    <source>
        <dbReference type="Proteomes" id="UP000033054"/>
    </source>
</evidence>
<evidence type="ECO:0000313" key="1">
    <source>
        <dbReference type="EMBL" id="AKD57170.1"/>
    </source>
</evidence>
<accession>A0A0E3ZYS4</accession>
<organism evidence="1 2">
    <name type="scientific">Spirosoma radiotolerans</name>
    <dbReference type="NCBI Taxonomy" id="1379870"/>
    <lineage>
        <taxon>Bacteria</taxon>
        <taxon>Pseudomonadati</taxon>
        <taxon>Bacteroidota</taxon>
        <taxon>Cytophagia</taxon>
        <taxon>Cytophagales</taxon>
        <taxon>Cytophagaceae</taxon>
        <taxon>Spirosoma</taxon>
    </lineage>
</organism>
<dbReference type="HOGENOM" id="CLU_417907_0_0_10"/>
<reference evidence="1 2" key="1">
    <citation type="journal article" date="2014" name="Curr. Microbiol.">
        <title>Spirosoma radiotolerans sp. nov., a gamma-radiation-resistant bacterium isolated from gamma ray-irradiated soil.</title>
        <authorList>
            <person name="Lee J.J."/>
            <person name="Srinivasan S."/>
            <person name="Lim S."/>
            <person name="Joe M."/>
            <person name="Im S."/>
            <person name="Bae S.I."/>
            <person name="Park K.R."/>
            <person name="Han J.H."/>
            <person name="Park S.H."/>
            <person name="Joo B.M."/>
            <person name="Park S.J."/>
            <person name="Kim M.K."/>
        </authorList>
    </citation>
    <scope>NUCLEOTIDE SEQUENCE [LARGE SCALE GENOMIC DNA]</scope>
    <source>
        <strain evidence="1 2">DG5A</strain>
    </source>
</reference>
<protein>
    <recommendedName>
        <fullName evidence="3">Macroglobulin domain-containing protein</fullName>
    </recommendedName>
</protein>
<gene>
    <name evidence="1" type="ORF">SD10_22025</name>
</gene>
<dbReference type="EMBL" id="CP010429">
    <property type="protein sequence ID" value="AKD57170.1"/>
    <property type="molecule type" value="Genomic_DNA"/>
</dbReference>
<proteinExistence type="predicted"/>
<dbReference type="KEGG" id="srd:SD10_22025"/>
<dbReference type="Proteomes" id="UP000033054">
    <property type="component" value="Chromosome"/>
</dbReference>
<keyword evidence="2" id="KW-1185">Reference proteome</keyword>
<evidence type="ECO:0008006" key="3">
    <source>
        <dbReference type="Google" id="ProtNLM"/>
    </source>
</evidence>
<dbReference type="RefSeq" id="WP_046576791.1">
    <property type="nucleotide sequence ID" value="NZ_CP010429.1"/>
</dbReference>